<evidence type="ECO:0000256" key="1">
    <source>
        <dbReference type="SAM" id="Phobius"/>
    </source>
</evidence>
<dbReference type="AlphaFoldDB" id="A0AAD5CHT7"/>
<dbReference type="Proteomes" id="UP001206925">
    <property type="component" value="Unassembled WGS sequence"/>
</dbReference>
<comment type="caution">
    <text evidence="2">The sequence shown here is derived from an EMBL/GenBank/DDBJ whole genome shotgun (WGS) entry which is preliminary data.</text>
</comment>
<name>A0AAD5CHT7_AMBAR</name>
<sequence>YSSLDLHPSSSLQQGAFEPFVVPFTGYQTSESVVIGGWFLDFYGGGGPFGGTALLGIYVVRRLQETLDRLAAKLDAIYTASGEKKINVITHSMGWTSCQMFYEPTP</sequence>
<reference evidence="2" key="1">
    <citation type="submission" date="2022-06" db="EMBL/GenBank/DDBJ databases">
        <title>Uncovering the hologenomic basis of an extraordinary plant invasion.</title>
        <authorList>
            <person name="Bieker V.C."/>
            <person name="Martin M.D."/>
            <person name="Gilbert T."/>
            <person name="Hodgins K."/>
            <person name="Battlay P."/>
            <person name="Petersen B."/>
            <person name="Wilson J."/>
        </authorList>
    </citation>
    <scope>NUCLEOTIDE SEQUENCE</scope>
    <source>
        <strain evidence="2">AA19_3_7</strain>
        <tissue evidence="2">Leaf</tissue>
    </source>
</reference>
<evidence type="ECO:0000313" key="2">
    <source>
        <dbReference type="EMBL" id="KAI7741525.1"/>
    </source>
</evidence>
<keyword evidence="1" id="KW-0472">Membrane</keyword>
<protein>
    <submittedName>
        <fullName evidence="2">Uncharacterized protein</fullName>
    </submittedName>
</protein>
<keyword evidence="3" id="KW-1185">Reference proteome</keyword>
<proteinExistence type="predicted"/>
<dbReference type="EMBL" id="JAMZMK010008180">
    <property type="protein sequence ID" value="KAI7741525.1"/>
    <property type="molecule type" value="Genomic_DNA"/>
</dbReference>
<feature type="non-terminal residue" evidence="2">
    <location>
        <position position="1"/>
    </location>
</feature>
<organism evidence="2 3">
    <name type="scientific">Ambrosia artemisiifolia</name>
    <name type="common">Common ragweed</name>
    <dbReference type="NCBI Taxonomy" id="4212"/>
    <lineage>
        <taxon>Eukaryota</taxon>
        <taxon>Viridiplantae</taxon>
        <taxon>Streptophyta</taxon>
        <taxon>Embryophyta</taxon>
        <taxon>Tracheophyta</taxon>
        <taxon>Spermatophyta</taxon>
        <taxon>Magnoliopsida</taxon>
        <taxon>eudicotyledons</taxon>
        <taxon>Gunneridae</taxon>
        <taxon>Pentapetalae</taxon>
        <taxon>asterids</taxon>
        <taxon>campanulids</taxon>
        <taxon>Asterales</taxon>
        <taxon>Asteraceae</taxon>
        <taxon>Asteroideae</taxon>
        <taxon>Heliantheae alliance</taxon>
        <taxon>Heliantheae</taxon>
        <taxon>Ambrosia</taxon>
    </lineage>
</organism>
<keyword evidence="1" id="KW-0812">Transmembrane</keyword>
<accession>A0AAD5CHT7</accession>
<keyword evidence="1" id="KW-1133">Transmembrane helix</keyword>
<evidence type="ECO:0000313" key="3">
    <source>
        <dbReference type="Proteomes" id="UP001206925"/>
    </source>
</evidence>
<gene>
    <name evidence="2" type="ORF">M8C21_022603</name>
</gene>
<feature type="transmembrane region" description="Helical" evidence="1">
    <location>
        <begin position="42"/>
        <end position="60"/>
    </location>
</feature>
<dbReference type="Gene3D" id="3.40.50.1820">
    <property type="entry name" value="alpha/beta hydrolase"/>
    <property type="match status" value="1"/>
</dbReference>
<dbReference type="InterPro" id="IPR029058">
    <property type="entry name" value="AB_hydrolase_fold"/>
</dbReference>